<keyword evidence="3" id="KW-1185">Reference proteome</keyword>
<organism evidence="2 3">
    <name type="scientific">Polaromonas aquatica</name>
    <dbReference type="NCBI Taxonomy" id="332657"/>
    <lineage>
        <taxon>Bacteria</taxon>
        <taxon>Pseudomonadati</taxon>
        <taxon>Pseudomonadota</taxon>
        <taxon>Betaproteobacteria</taxon>
        <taxon>Burkholderiales</taxon>
        <taxon>Comamonadaceae</taxon>
        <taxon>Polaromonas</taxon>
    </lineage>
</organism>
<evidence type="ECO:0000256" key="1">
    <source>
        <dbReference type="SAM" id="MobiDB-lite"/>
    </source>
</evidence>
<protein>
    <submittedName>
        <fullName evidence="2">Uncharacterized protein</fullName>
    </submittedName>
</protein>
<gene>
    <name evidence="2" type="ORF">ACFQND_20420</name>
</gene>
<sequence>MSWAAIHICDDDLGQTAFVQAVQQSPHDHEQVSEKAGSPGEKTHAADACCFTGHGCHGLHSLMASESSQAKLPDSSHALNGFNRLSNCGAISARHERPQWPAA</sequence>
<name>A0ABW1U3J9_9BURK</name>
<dbReference type="RefSeq" id="WP_377414456.1">
    <property type="nucleotide sequence ID" value="NZ_JBHSRS010000083.1"/>
</dbReference>
<evidence type="ECO:0000313" key="3">
    <source>
        <dbReference type="Proteomes" id="UP001596270"/>
    </source>
</evidence>
<dbReference type="EMBL" id="JBHSRS010000083">
    <property type="protein sequence ID" value="MFC6283598.1"/>
    <property type="molecule type" value="Genomic_DNA"/>
</dbReference>
<reference evidence="3" key="1">
    <citation type="journal article" date="2019" name="Int. J. Syst. Evol. Microbiol.">
        <title>The Global Catalogue of Microorganisms (GCM) 10K type strain sequencing project: providing services to taxonomists for standard genome sequencing and annotation.</title>
        <authorList>
            <consortium name="The Broad Institute Genomics Platform"/>
            <consortium name="The Broad Institute Genome Sequencing Center for Infectious Disease"/>
            <person name="Wu L."/>
            <person name="Ma J."/>
        </authorList>
    </citation>
    <scope>NUCLEOTIDE SEQUENCE [LARGE SCALE GENOMIC DNA]</scope>
    <source>
        <strain evidence="3">CCUG 39402</strain>
    </source>
</reference>
<feature type="region of interest" description="Disordered" evidence="1">
    <location>
        <begin position="23"/>
        <end position="42"/>
    </location>
</feature>
<accession>A0ABW1U3J9</accession>
<proteinExistence type="predicted"/>
<evidence type="ECO:0000313" key="2">
    <source>
        <dbReference type="EMBL" id="MFC6283598.1"/>
    </source>
</evidence>
<dbReference type="Proteomes" id="UP001596270">
    <property type="component" value="Unassembled WGS sequence"/>
</dbReference>
<comment type="caution">
    <text evidence="2">The sequence shown here is derived from an EMBL/GenBank/DDBJ whole genome shotgun (WGS) entry which is preliminary data.</text>
</comment>